<evidence type="ECO:0000313" key="1">
    <source>
        <dbReference type="EMBL" id="JAH25277.1"/>
    </source>
</evidence>
<accession>A0A0E9R939</accession>
<name>A0A0E9R939_ANGAN</name>
<proteinExistence type="predicted"/>
<dbReference type="EMBL" id="GBXM01083300">
    <property type="protein sequence ID" value="JAH25277.1"/>
    <property type="molecule type" value="Transcribed_RNA"/>
</dbReference>
<reference evidence="1" key="2">
    <citation type="journal article" date="2015" name="Fish Shellfish Immunol.">
        <title>Early steps in the European eel (Anguilla anguilla)-Vibrio vulnificus interaction in the gills: Role of the RtxA13 toxin.</title>
        <authorList>
            <person name="Callol A."/>
            <person name="Pajuelo D."/>
            <person name="Ebbesson L."/>
            <person name="Teles M."/>
            <person name="MacKenzie S."/>
            <person name="Amaro C."/>
        </authorList>
    </citation>
    <scope>NUCLEOTIDE SEQUENCE</scope>
</reference>
<protein>
    <submittedName>
        <fullName evidence="1">Uncharacterized protein</fullName>
    </submittedName>
</protein>
<organism evidence="1">
    <name type="scientific">Anguilla anguilla</name>
    <name type="common">European freshwater eel</name>
    <name type="synonym">Muraena anguilla</name>
    <dbReference type="NCBI Taxonomy" id="7936"/>
    <lineage>
        <taxon>Eukaryota</taxon>
        <taxon>Metazoa</taxon>
        <taxon>Chordata</taxon>
        <taxon>Craniata</taxon>
        <taxon>Vertebrata</taxon>
        <taxon>Euteleostomi</taxon>
        <taxon>Actinopterygii</taxon>
        <taxon>Neopterygii</taxon>
        <taxon>Teleostei</taxon>
        <taxon>Anguilliformes</taxon>
        <taxon>Anguillidae</taxon>
        <taxon>Anguilla</taxon>
    </lineage>
</organism>
<reference evidence="1" key="1">
    <citation type="submission" date="2014-11" db="EMBL/GenBank/DDBJ databases">
        <authorList>
            <person name="Amaro Gonzalez C."/>
        </authorList>
    </citation>
    <scope>NUCLEOTIDE SEQUENCE</scope>
</reference>
<dbReference type="AlphaFoldDB" id="A0A0E9R939"/>
<sequence>MIIQSKERIQLLHYSVKVDTALQENKSTQTVFLTAKAATNFDQLYMPCSYTVTKP</sequence>